<dbReference type="PANTHER" id="PTHR43539">
    <property type="entry name" value="FLAVIN-BINDING MONOOXYGENASE-LIKE PROTEIN (AFU_ORTHOLOGUE AFUA_4G09220)"/>
    <property type="match status" value="1"/>
</dbReference>
<gene>
    <name evidence="2" type="ORF">AWM70_07425</name>
</gene>
<dbReference type="Proteomes" id="UP000092573">
    <property type="component" value="Chromosome"/>
</dbReference>
<proteinExistence type="predicted"/>
<dbReference type="STRING" id="1462996.AWM70_07425"/>
<keyword evidence="2" id="KW-0503">Monooxygenase</keyword>
<dbReference type="PRINTS" id="PR00469">
    <property type="entry name" value="PNDRDTASEII"/>
</dbReference>
<dbReference type="InterPro" id="IPR050982">
    <property type="entry name" value="Auxin_biosynth/cation_transpt"/>
</dbReference>
<dbReference type="OrthoDB" id="178899at2"/>
<protein>
    <submittedName>
        <fullName evidence="2">Monooxygenase</fullName>
    </submittedName>
</protein>
<dbReference type="PANTHER" id="PTHR43539:SF89">
    <property type="entry name" value="NAD(P)-BINDING DOMAIN-CONTAINING PROTEIN"/>
    <property type="match status" value="1"/>
</dbReference>
<sequence length="375" mass="40948">METMDCIIVGAGPSGIGLGIVLQDLKLTNFCVLERDSVGASFRLWPKEMRMITPSFTGNAYGLLDLNTISIDTSPAFTLGTEHPSGQEYADYLEAVAKYKELPIQTGVDVTRIEPTSEGFLVYTSKGVMSSRFVVWAAGEFQYPNLGGFPGAEHCIHNSLVQSWDDHVSEERIVIGGFESGADSAIHLSRAGTKVTIIDRGVKWLDKDSSDPSMELSPFTKDRVKALDAGAKIDFAGGLEVQWVEPDEQGGFVVYAEDMEGTSRLFKTAASPILATGFKGSLGLIESLLERGEDGQILLSQVDESTRTPGLFVSGPSVVHQHLKLCFIYKFRQRFAVIAGVMAERLGLSTEALENYRRKTMLLDDLSCCEEDCTC</sequence>
<keyword evidence="1" id="KW-0560">Oxidoreductase</keyword>
<dbReference type="Gene3D" id="3.50.50.60">
    <property type="entry name" value="FAD/NAD(P)-binding domain"/>
    <property type="match status" value="2"/>
</dbReference>
<dbReference type="EMBL" id="CP014167">
    <property type="protein sequence ID" value="ANS74431.1"/>
    <property type="molecule type" value="Genomic_DNA"/>
</dbReference>
<dbReference type="PRINTS" id="PR00368">
    <property type="entry name" value="FADPNR"/>
</dbReference>
<dbReference type="Pfam" id="PF13738">
    <property type="entry name" value="Pyr_redox_3"/>
    <property type="match status" value="1"/>
</dbReference>
<dbReference type="SUPFAM" id="SSF51905">
    <property type="entry name" value="FAD/NAD(P)-binding domain"/>
    <property type="match status" value="1"/>
</dbReference>
<evidence type="ECO:0000256" key="1">
    <source>
        <dbReference type="ARBA" id="ARBA00023002"/>
    </source>
</evidence>
<evidence type="ECO:0000313" key="2">
    <source>
        <dbReference type="EMBL" id="ANS74431.1"/>
    </source>
</evidence>
<dbReference type="InterPro" id="IPR036188">
    <property type="entry name" value="FAD/NAD-bd_sf"/>
</dbReference>
<evidence type="ECO:0000313" key="3">
    <source>
        <dbReference type="Proteomes" id="UP000092573"/>
    </source>
</evidence>
<dbReference type="KEGG" id="pyg:AWM70_07425"/>
<reference evidence="2 3" key="1">
    <citation type="submission" date="2016-01" db="EMBL/GenBank/DDBJ databases">
        <title>Complete Genome Sequence of Paenibacillus yonginensis DCY84, a novel Plant Growth-Promoting Bacteria with Elicitation of Induced Systemic Resistance.</title>
        <authorList>
            <person name="Kim Y.J."/>
            <person name="Yang D.C."/>
            <person name="Sukweenadhi J."/>
        </authorList>
    </citation>
    <scope>NUCLEOTIDE SEQUENCE [LARGE SCALE GENOMIC DNA]</scope>
    <source>
        <strain evidence="2 3">DCY84</strain>
    </source>
</reference>
<dbReference type="RefSeq" id="WP_083180163.1">
    <property type="nucleotide sequence ID" value="NZ_CP014167.1"/>
</dbReference>
<accession>A0A1B1MZ35</accession>
<organism evidence="2 3">
    <name type="scientific">Paenibacillus yonginensis</name>
    <dbReference type="NCBI Taxonomy" id="1462996"/>
    <lineage>
        <taxon>Bacteria</taxon>
        <taxon>Bacillati</taxon>
        <taxon>Bacillota</taxon>
        <taxon>Bacilli</taxon>
        <taxon>Bacillales</taxon>
        <taxon>Paenibacillaceae</taxon>
        <taxon>Paenibacillus</taxon>
    </lineage>
</organism>
<dbReference type="GO" id="GO:0050660">
    <property type="term" value="F:flavin adenine dinucleotide binding"/>
    <property type="evidence" value="ECO:0007669"/>
    <property type="project" value="TreeGrafter"/>
</dbReference>
<name>A0A1B1MZ35_9BACL</name>
<dbReference type="GO" id="GO:0004497">
    <property type="term" value="F:monooxygenase activity"/>
    <property type="evidence" value="ECO:0007669"/>
    <property type="project" value="UniProtKB-KW"/>
</dbReference>
<dbReference type="AlphaFoldDB" id="A0A1B1MZ35"/>
<keyword evidence="3" id="KW-1185">Reference proteome</keyword>